<keyword evidence="1 2" id="KW-0344">Guanine-nucleotide releasing factor</keyword>
<organism evidence="7 8">
    <name type="scientific">Venturia inaequalis</name>
    <name type="common">Apple scab fungus</name>
    <dbReference type="NCBI Taxonomy" id="5025"/>
    <lineage>
        <taxon>Eukaryota</taxon>
        <taxon>Fungi</taxon>
        <taxon>Dikarya</taxon>
        <taxon>Ascomycota</taxon>
        <taxon>Pezizomycotina</taxon>
        <taxon>Dothideomycetes</taxon>
        <taxon>Pleosporomycetidae</taxon>
        <taxon>Venturiales</taxon>
        <taxon>Venturiaceae</taxon>
        <taxon>Venturia</taxon>
    </lineage>
</organism>
<evidence type="ECO:0000313" key="6">
    <source>
        <dbReference type="EMBL" id="KAE9982730.1"/>
    </source>
</evidence>
<comment type="caution">
    <text evidence="7">The sequence shown here is derived from an EMBL/GenBank/DDBJ whole genome shotgun (WGS) entry which is preliminary data.</text>
</comment>
<dbReference type="InterPro" id="IPR008937">
    <property type="entry name" value="Ras-like_GEF"/>
</dbReference>
<dbReference type="SUPFAM" id="SSF48366">
    <property type="entry name" value="Ras GEF"/>
    <property type="match status" value="1"/>
</dbReference>
<dbReference type="PROSITE" id="PS50212">
    <property type="entry name" value="RASGEF_NTER"/>
    <property type="match status" value="1"/>
</dbReference>
<proteinExistence type="predicted"/>
<dbReference type="EMBL" id="WNWS01000070">
    <property type="protein sequence ID" value="KAE9982831.1"/>
    <property type="molecule type" value="Genomic_DNA"/>
</dbReference>
<dbReference type="CDD" id="cd00155">
    <property type="entry name" value="RasGEF"/>
    <property type="match status" value="1"/>
</dbReference>
<evidence type="ECO:0000259" key="5">
    <source>
        <dbReference type="PROSITE" id="PS50212"/>
    </source>
</evidence>
<evidence type="ECO:0000313" key="8">
    <source>
        <dbReference type="Proteomes" id="UP000447873"/>
    </source>
</evidence>
<evidence type="ECO:0008006" key="9">
    <source>
        <dbReference type="Google" id="ProtNLM"/>
    </source>
</evidence>
<protein>
    <recommendedName>
        <fullName evidence="9">Ras GEF</fullName>
    </recommendedName>
</protein>
<evidence type="ECO:0000256" key="2">
    <source>
        <dbReference type="PROSITE-ProRule" id="PRU00168"/>
    </source>
</evidence>
<feature type="compositionally biased region" description="Polar residues" evidence="3">
    <location>
        <begin position="423"/>
        <end position="451"/>
    </location>
</feature>
<dbReference type="InterPro" id="IPR001895">
    <property type="entry name" value="RASGEF_cat_dom"/>
</dbReference>
<dbReference type="InterPro" id="IPR000651">
    <property type="entry name" value="Ras-like_Gua-exchang_fac_N"/>
</dbReference>
<feature type="compositionally biased region" description="Low complexity" evidence="3">
    <location>
        <begin position="1"/>
        <end position="22"/>
    </location>
</feature>
<feature type="compositionally biased region" description="Low complexity" evidence="3">
    <location>
        <begin position="54"/>
        <end position="64"/>
    </location>
</feature>
<feature type="domain" description="N-terminal Ras-GEF" evidence="5">
    <location>
        <begin position="474"/>
        <end position="603"/>
    </location>
</feature>
<dbReference type="CDD" id="cd06224">
    <property type="entry name" value="REM"/>
    <property type="match status" value="1"/>
</dbReference>
<evidence type="ECO:0000256" key="3">
    <source>
        <dbReference type="SAM" id="MobiDB-lite"/>
    </source>
</evidence>
<sequence length="973" mass="107788">MPTTGRAAVASSSRPSRRTSQSGPESYQYNKWEISKSSPSYTTRPQHDAVPHATSQPSTTSSTQVQRPSKSRAHSAPLVPKTDPAAPEVANGADDASTGDEDETETDEDEDEDDDEEEEDIADDAFFQRFDAPSSDRPEALRNPITPPADPSTGADCPLSPTSTQMRARPDSTAEPLGSPLSPRGIAFPENGTRLQEINIVVLGSPFVGKSAFIQKAFNLQSPPTSAISSRKMSIDGSVYVVRLIELSFNELDLDDESRICWPDSVNGASIPYIDGAFTLYDVMNKESLVQVPETLQGIYNASIPFILVACKCDFPPSHRHVDPYGVEKRAKALIGDITAFQTSQAAPDTQKRCVAVILRAIVSMRNQHFALAAARRRANSSAVGRVSPRPPSHKHNRANSEFASSMLRSQTTQAYRPPSPGRLSTKSRSVLQLPVHSSTGISYENQSSGYDSEDFDQMSSDDAKSEGTAIPSAPPEEIGFRFDQLVDKLLGQPRSKADYKFAAIFLALYRKFASPGLLLAAIIERFEALRYQQLPHVTKIASHQRQLCILEQWVGLYPGDFAYPSTRKMMETFVQGLASDRIFAVAASEMAADLEAVVEDDDTDWAFCDRNRERAKYDSGNGNGTGIPKSLSMLSINDDTSAFASTLRSNSSGRSTTSVSSSQTMLNVVADAQRRAKAIVPNPRVPLTKAQWHALMDQPDELIARELTRMDFILFTSIRPRDLVRYVGLSAKQKEKCRSLENVHRMIEHFNHVANWVVNFVLLRDKPKHRALMLEKFYRIARECRKLNNYNSLAAVVSGINNSSVYRLQATKELISPDTAKDFKRLEVLMSQAKSYSPYRLAWDNTSGERIPYLPLHKRDLVSAAEGNRTFVGVEDKGKKERWVQGGVDPGFRINWKKFEIMGEVIVSMQRAQGVPYPMFKTNEEIRSLITDTEIQKDDDVSCHHLAILNLQPDMVGDDSIGSLKASEACLL</sequence>
<dbReference type="Gene3D" id="1.10.840.10">
    <property type="entry name" value="Ras guanine-nucleotide exchange factors catalytic domain"/>
    <property type="match status" value="1"/>
</dbReference>
<gene>
    <name evidence="6" type="ORF">BLS_005472</name>
    <name evidence="7" type="ORF">EG328_010570</name>
</gene>
<evidence type="ECO:0000259" key="4">
    <source>
        <dbReference type="PROSITE" id="PS50009"/>
    </source>
</evidence>
<dbReference type="SMART" id="SM00147">
    <property type="entry name" value="RasGEF"/>
    <property type="match status" value="1"/>
</dbReference>
<dbReference type="GO" id="GO:0005085">
    <property type="term" value="F:guanyl-nucleotide exchange factor activity"/>
    <property type="evidence" value="ECO:0007669"/>
    <property type="project" value="UniProtKB-KW"/>
</dbReference>
<dbReference type="InterPro" id="IPR023578">
    <property type="entry name" value="Ras_GEF_dom_sf"/>
</dbReference>
<feature type="region of interest" description="Disordered" evidence="3">
    <location>
        <begin position="1"/>
        <end position="188"/>
    </location>
</feature>
<feature type="compositionally biased region" description="Acidic residues" evidence="3">
    <location>
        <begin position="97"/>
        <end position="123"/>
    </location>
</feature>
<dbReference type="SMART" id="SM00173">
    <property type="entry name" value="RAS"/>
    <property type="match status" value="1"/>
</dbReference>
<dbReference type="Pfam" id="PF00618">
    <property type="entry name" value="RasGEF_N"/>
    <property type="match status" value="1"/>
</dbReference>
<dbReference type="Gene3D" id="3.40.50.300">
    <property type="entry name" value="P-loop containing nucleotide triphosphate hydrolases"/>
    <property type="match status" value="1"/>
</dbReference>
<dbReference type="Pfam" id="PF00617">
    <property type="entry name" value="RasGEF"/>
    <property type="match status" value="1"/>
</dbReference>
<dbReference type="InterPro" id="IPR027417">
    <property type="entry name" value="P-loop_NTPase"/>
</dbReference>
<dbReference type="SUPFAM" id="SSF52540">
    <property type="entry name" value="P-loop containing nucleoside triphosphate hydrolases"/>
    <property type="match status" value="1"/>
</dbReference>
<feature type="compositionally biased region" description="Polar residues" evidence="3">
    <location>
        <begin position="23"/>
        <end position="44"/>
    </location>
</feature>
<feature type="compositionally biased region" description="Polar residues" evidence="3">
    <location>
        <begin position="405"/>
        <end position="415"/>
    </location>
</feature>
<dbReference type="GO" id="GO:0005886">
    <property type="term" value="C:plasma membrane"/>
    <property type="evidence" value="ECO:0007669"/>
    <property type="project" value="TreeGrafter"/>
</dbReference>
<dbReference type="EMBL" id="WNWQ01000038">
    <property type="protein sequence ID" value="KAE9982730.1"/>
    <property type="molecule type" value="Genomic_DNA"/>
</dbReference>
<dbReference type="AlphaFoldDB" id="A0A8H3V689"/>
<dbReference type="Proteomes" id="UP000447873">
    <property type="component" value="Unassembled WGS sequence"/>
</dbReference>
<dbReference type="PROSITE" id="PS50009">
    <property type="entry name" value="RASGEF_CAT"/>
    <property type="match status" value="1"/>
</dbReference>
<dbReference type="PANTHER" id="PTHR23113:SF348">
    <property type="entry name" value="GUANYL-NUCLEOTIDE EXCHANGE FACTOR RASGEF, PUTATIVE (AFU_ORTHOLOGUE AFUA_1G04700)-RELATED"/>
    <property type="match status" value="1"/>
</dbReference>
<dbReference type="InterPro" id="IPR036964">
    <property type="entry name" value="RASGEF_cat_dom_sf"/>
</dbReference>
<evidence type="ECO:0000256" key="1">
    <source>
        <dbReference type="ARBA" id="ARBA00022658"/>
    </source>
</evidence>
<dbReference type="GO" id="GO:0007265">
    <property type="term" value="P:Ras protein signal transduction"/>
    <property type="evidence" value="ECO:0007669"/>
    <property type="project" value="TreeGrafter"/>
</dbReference>
<accession>A0A8H3V689</accession>
<feature type="domain" description="Ras-GEF" evidence="4">
    <location>
        <begin position="700"/>
        <end position="955"/>
    </location>
</feature>
<dbReference type="Gene3D" id="1.20.870.10">
    <property type="entry name" value="Son of sevenless (SoS) protein Chain: S domain 1"/>
    <property type="match status" value="1"/>
</dbReference>
<name>A0A8H3V689_VENIN</name>
<dbReference type="Proteomes" id="UP000433883">
    <property type="component" value="Unassembled WGS sequence"/>
</dbReference>
<feature type="region of interest" description="Disordered" evidence="3">
    <location>
        <begin position="405"/>
        <end position="474"/>
    </location>
</feature>
<dbReference type="PANTHER" id="PTHR23113">
    <property type="entry name" value="GUANINE NUCLEOTIDE EXCHANGE FACTOR"/>
    <property type="match status" value="1"/>
</dbReference>
<evidence type="ECO:0000313" key="7">
    <source>
        <dbReference type="EMBL" id="KAE9982831.1"/>
    </source>
</evidence>
<reference evidence="7 8" key="1">
    <citation type="submission" date="2018-12" db="EMBL/GenBank/DDBJ databases">
        <title>Venturia inaequalis Genome Resource.</title>
        <authorList>
            <person name="Lichtner F.J."/>
        </authorList>
    </citation>
    <scope>NUCLEOTIDE SEQUENCE [LARGE SCALE GENOMIC DNA]</scope>
    <source>
        <strain evidence="7 8">120213</strain>
        <strain evidence="6">Bline_iso_100314</strain>
    </source>
</reference>